<evidence type="ECO:0000313" key="2">
    <source>
        <dbReference type="EMBL" id="GFS34250.1"/>
    </source>
</evidence>
<reference evidence="3" key="1">
    <citation type="submission" date="2019-07" db="EMBL/GenBank/DDBJ databases">
        <title>De Novo Assembly of kiwifruit Actinidia rufa.</title>
        <authorList>
            <person name="Sugita-Konishi S."/>
            <person name="Sato K."/>
            <person name="Mori E."/>
            <person name="Abe Y."/>
            <person name="Kisaki G."/>
            <person name="Hamano K."/>
            <person name="Suezawa K."/>
            <person name="Otani M."/>
            <person name="Fukuda T."/>
            <person name="Manabe T."/>
            <person name="Gomi K."/>
            <person name="Tabuchi M."/>
            <person name="Akimitsu K."/>
            <person name="Kataoka I."/>
        </authorList>
    </citation>
    <scope>NUCLEOTIDE SEQUENCE [LARGE SCALE GENOMIC DNA]</scope>
    <source>
        <strain evidence="3">cv. Fuchu</strain>
    </source>
</reference>
<evidence type="ECO:0000313" key="3">
    <source>
        <dbReference type="Proteomes" id="UP000585474"/>
    </source>
</evidence>
<dbReference type="EMBL" id="BJWL01000209">
    <property type="protein sequence ID" value="GFS34250.1"/>
    <property type="molecule type" value="Genomic_DNA"/>
</dbReference>
<keyword evidence="3" id="KW-1185">Reference proteome</keyword>
<organism evidence="2 3">
    <name type="scientific">Actinidia rufa</name>
    <dbReference type="NCBI Taxonomy" id="165716"/>
    <lineage>
        <taxon>Eukaryota</taxon>
        <taxon>Viridiplantae</taxon>
        <taxon>Streptophyta</taxon>
        <taxon>Embryophyta</taxon>
        <taxon>Tracheophyta</taxon>
        <taxon>Spermatophyta</taxon>
        <taxon>Magnoliopsida</taxon>
        <taxon>eudicotyledons</taxon>
        <taxon>Gunneridae</taxon>
        <taxon>Pentapetalae</taxon>
        <taxon>asterids</taxon>
        <taxon>Ericales</taxon>
        <taxon>Actinidiaceae</taxon>
        <taxon>Actinidia</taxon>
    </lineage>
</organism>
<feature type="region of interest" description="Disordered" evidence="1">
    <location>
        <begin position="87"/>
        <end position="107"/>
    </location>
</feature>
<gene>
    <name evidence="2" type="ORF">Acr_00g0032930</name>
</gene>
<proteinExistence type="predicted"/>
<protein>
    <submittedName>
        <fullName evidence="2">Uncharacterized protein</fullName>
    </submittedName>
</protein>
<sequence length="107" mass="11917">MHMRDGHDSDAHDDGGCDDGECWSSVREQRCCVVGLSSEQGCQIWCGLERQAGAEPEILDLGVETRGDHESNWVSFECDQLPDPKNIGSFNLAPDSDRESFLNSSRW</sequence>
<name>A0A7J0DHF6_9ERIC</name>
<evidence type="ECO:0000256" key="1">
    <source>
        <dbReference type="SAM" id="MobiDB-lite"/>
    </source>
</evidence>
<accession>A0A7J0DHF6</accession>
<dbReference type="AlphaFoldDB" id="A0A7J0DHF6"/>
<dbReference type="Proteomes" id="UP000585474">
    <property type="component" value="Unassembled WGS sequence"/>
</dbReference>
<comment type="caution">
    <text evidence="2">The sequence shown here is derived from an EMBL/GenBank/DDBJ whole genome shotgun (WGS) entry which is preliminary data.</text>
</comment>